<accession>A0ABQ9ENE4</accession>
<dbReference type="PANTHER" id="PTHR23234:SF10">
    <property type="entry name" value="RIKEN CDNA 6720489N17 GENE-RELATED"/>
    <property type="match status" value="1"/>
</dbReference>
<feature type="domain" description="C2H2-type" evidence="5">
    <location>
        <begin position="510"/>
        <end position="537"/>
    </location>
</feature>
<dbReference type="SMART" id="SM00355">
    <property type="entry name" value="ZnF_C2H2"/>
    <property type="match status" value="10"/>
</dbReference>
<reference evidence="6 7" key="1">
    <citation type="submission" date="2022-12" db="EMBL/GenBank/DDBJ databases">
        <title>Chromosome-level genome of Tegillarca granosa.</title>
        <authorList>
            <person name="Kim J."/>
        </authorList>
    </citation>
    <scope>NUCLEOTIDE SEQUENCE [LARGE SCALE GENOMIC DNA]</scope>
    <source>
        <strain evidence="6">Teg-2019</strain>
        <tissue evidence="6">Adductor muscle</tissue>
    </source>
</reference>
<dbReference type="PROSITE" id="PS00028">
    <property type="entry name" value="ZINC_FINGER_C2H2_1"/>
    <property type="match status" value="9"/>
</dbReference>
<dbReference type="InterPro" id="IPR013087">
    <property type="entry name" value="Znf_C2H2_type"/>
</dbReference>
<comment type="caution">
    <text evidence="6">The sequence shown here is derived from an EMBL/GenBank/DDBJ whole genome shotgun (WGS) entry which is preliminary data.</text>
</comment>
<dbReference type="PROSITE" id="PS50157">
    <property type="entry name" value="ZINC_FINGER_C2H2_2"/>
    <property type="match status" value="10"/>
</dbReference>
<evidence type="ECO:0000313" key="6">
    <source>
        <dbReference type="EMBL" id="KAJ8306729.1"/>
    </source>
</evidence>
<keyword evidence="1" id="KW-0479">Metal-binding</keyword>
<dbReference type="PANTHER" id="PTHR23234">
    <property type="entry name" value="ZNF44 PROTEIN"/>
    <property type="match status" value="1"/>
</dbReference>
<feature type="compositionally biased region" description="Polar residues" evidence="4">
    <location>
        <begin position="96"/>
        <end position="112"/>
    </location>
</feature>
<feature type="compositionally biased region" description="Basic and acidic residues" evidence="4">
    <location>
        <begin position="62"/>
        <end position="86"/>
    </location>
</feature>
<feature type="domain" description="C2H2-type" evidence="5">
    <location>
        <begin position="538"/>
        <end position="566"/>
    </location>
</feature>
<organism evidence="6 7">
    <name type="scientific">Tegillarca granosa</name>
    <name type="common">Malaysian cockle</name>
    <name type="synonym">Anadara granosa</name>
    <dbReference type="NCBI Taxonomy" id="220873"/>
    <lineage>
        <taxon>Eukaryota</taxon>
        <taxon>Metazoa</taxon>
        <taxon>Spiralia</taxon>
        <taxon>Lophotrochozoa</taxon>
        <taxon>Mollusca</taxon>
        <taxon>Bivalvia</taxon>
        <taxon>Autobranchia</taxon>
        <taxon>Pteriomorphia</taxon>
        <taxon>Arcoida</taxon>
        <taxon>Arcoidea</taxon>
        <taxon>Arcidae</taxon>
        <taxon>Tegillarca</taxon>
    </lineage>
</organism>
<evidence type="ECO:0000256" key="4">
    <source>
        <dbReference type="SAM" id="MobiDB-lite"/>
    </source>
</evidence>
<keyword evidence="2" id="KW-0677">Repeat</keyword>
<dbReference type="InterPro" id="IPR036236">
    <property type="entry name" value="Znf_C2H2_sf"/>
</dbReference>
<protein>
    <recommendedName>
        <fullName evidence="5">C2H2-type domain-containing protein</fullName>
    </recommendedName>
</protein>
<dbReference type="SUPFAM" id="SSF57667">
    <property type="entry name" value="beta-beta-alpha zinc fingers"/>
    <property type="match status" value="6"/>
</dbReference>
<dbReference type="Pfam" id="PF00096">
    <property type="entry name" value="zf-C2H2"/>
    <property type="match status" value="6"/>
</dbReference>
<dbReference type="Proteomes" id="UP001217089">
    <property type="component" value="Unassembled WGS sequence"/>
</dbReference>
<dbReference type="EMBL" id="JARBDR010000811">
    <property type="protein sequence ID" value="KAJ8306729.1"/>
    <property type="molecule type" value="Genomic_DNA"/>
</dbReference>
<feature type="region of interest" description="Disordered" evidence="4">
    <location>
        <begin position="62"/>
        <end position="121"/>
    </location>
</feature>
<dbReference type="Gene3D" id="3.30.160.60">
    <property type="entry name" value="Classic Zinc Finger"/>
    <property type="match status" value="8"/>
</dbReference>
<feature type="domain" description="C2H2-type" evidence="5">
    <location>
        <begin position="313"/>
        <end position="341"/>
    </location>
</feature>
<evidence type="ECO:0000259" key="5">
    <source>
        <dbReference type="PROSITE" id="PS50157"/>
    </source>
</evidence>
<evidence type="ECO:0000256" key="2">
    <source>
        <dbReference type="ARBA" id="ARBA00022737"/>
    </source>
</evidence>
<keyword evidence="7" id="KW-1185">Reference proteome</keyword>
<dbReference type="InterPro" id="IPR050758">
    <property type="entry name" value="Znf_C2H2-type"/>
</dbReference>
<feature type="domain" description="C2H2-type" evidence="5">
    <location>
        <begin position="423"/>
        <end position="450"/>
    </location>
</feature>
<feature type="domain" description="C2H2-type" evidence="5">
    <location>
        <begin position="367"/>
        <end position="394"/>
    </location>
</feature>
<feature type="domain" description="C2H2-type" evidence="5">
    <location>
        <begin position="482"/>
        <end position="509"/>
    </location>
</feature>
<feature type="domain" description="C2H2-type" evidence="5">
    <location>
        <begin position="340"/>
        <end position="367"/>
    </location>
</feature>
<evidence type="ECO:0000256" key="1">
    <source>
        <dbReference type="ARBA" id="ARBA00022723"/>
    </source>
</evidence>
<keyword evidence="3" id="KW-0862">Zinc</keyword>
<feature type="domain" description="C2H2-type" evidence="5">
    <location>
        <begin position="451"/>
        <end position="478"/>
    </location>
</feature>
<evidence type="ECO:0000256" key="3">
    <source>
        <dbReference type="PROSITE-ProRule" id="PRU00042"/>
    </source>
</evidence>
<name>A0ABQ9ENE4_TEGGR</name>
<proteinExistence type="predicted"/>
<sequence>MDMIKESPTMFLNGEHGTTSLLEEKEARPLENQQDLFVTHKTSSEIDEVELSASTSVVTREQDDLLTGRKDGNKNSDVKMTSDNDIKNPLLLHKNANVSKLSSTGKNVQKNSYNDHDDDNYMPSCSDWIEDTTRCADNKKDVVGKKKKDNDTADLNEIHQSGFIVNLNREHGHYQSFAFKNIHQASKEIANNVIYGDHESDCFNQNSSDHIGQESYDQFDQSESEPLGQTENDVCGQTESNQLWYDKNDQFDNAENDCFGNAKRNHICQIENTIDNLDQGIVDQIACDLCDQKFSAVENLNKHKLTHIVKETFKCKMCSREFKGEGHLKRHIMLVHDELKKCDICGETFETVEGLTIHKGTHDTKPYKCDYCGRFFADAGRLKEHETSHTGIKAHRCIICGKDFLRSIYLKEHMLIHTGEKPHSCGICGKAFRHSKSLYRHKMIHTGEKSFKCEICNTAFSDSGNLNRHLVTHNIEGRQRKEKCEYCGKRFIDKGHLKSHIVVHTGERPFKCKVCFKDFARIQGLHQHMFIHTGEKNHICDLCGKKFSHSSNLKKHQFAVHFKNRDKIEVNVSLKSSPGAEMESQFQMHIEGLDNESLILS</sequence>
<feature type="domain" description="C2H2-type" evidence="5">
    <location>
        <begin position="285"/>
        <end position="312"/>
    </location>
</feature>
<feature type="region of interest" description="Disordered" evidence="4">
    <location>
        <begin position="213"/>
        <end position="233"/>
    </location>
</feature>
<feature type="domain" description="C2H2-type" evidence="5">
    <location>
        <begin position="395"/>
        <end position="422"/>
    </location>
</feature>
<dbReference type="Pfam" id="PF13912">
    <property type="entry name" value="zf-C2H2_6"/>
    <property type="match status" value="1"/>
</dbReference>
<gene>
    <name evidence="6" type="ORF">KUTeg_015770</name>
</gene>
<evidence type="ECO:0000313" key="7">
    <source>
        <dbReference type="Proteomes" id="UP001217089"/>
    </source>
</evidence>
<keyword evidence="3" id="KW-0863">Zinc-finger</keyword>